<sequence length="95" mass="10443">MSVSRRQPDWVTQRRRPAVRPSAPPDPRRGWLLLAVLAAAACYVVVDLFGVGALPMWASPRRLLNALLPGLGVLPLPLLALAALGVVRRYRLGRR</sequence>
<dbReference type="EMBL" id="PVZC01000008">
    <property type="protein sequence ID" value="PRX96057.1"/>
    <property type="molecule type" value="Genomic_DNA"/>
</dbReference>
<reference evidence="3 4" key="1">
    <citation type="submission" date="2018-03" db="EMBL/GenBank/DDBJ databases">
        <title>Genomic Encyclopedia of Archaeal and Bacterial Type Strains, Phase II (KMG-II): from individual species to whole genera.</title>
        <authorList>
            <person name="Goeker M."/>
        </authorList>
    </citation>
    <scope>NUCLEOTIDE SEQUENCE [LARGE SCALE GENOMIC DNA]</scope>
    <source>
        <strain evidence="3 4">DSM 45601</strain>
    </source>
</reference>
<evidence type="ECO:0000313" key="3">
    <source>
        <dbReference type="EMBL" id="PRX96057.1"/>
    </source>
</evidence>
<evidence type="ECO:0000256" key="2">
    <source>
        <dbReference type="SAM" id="Phobius"/>
    </source>
</evidence>
<feature type="transmembrane region" description="Helical" evidence="2">
    <location>
        <begin position="66"/>
        <end position="87"/>
    </location>
</feature>
<organism evidence="3 4">
    <name type="scientific">Allonocardiopsis opalescens</name>
    <dbReference type="NCBI Taxonomy" id="1144618"/>
    <lineage>
        <taxon>Bacteria</taxon>
        <taxon>Bacillati</taxon>
        <taxon>Actinomycetota</taxon>
        <taxon>Actinomycetes</taxon>
        <taxon>Streptosporangiales</taxon>
        <taxon>Allonocardiopsis</taxon>
    </lineage>
</organism>
<keyword evidence="4" id="KW-1185">Reference proteome</keyword>
<gene>
    <name evidence="3" type="ORF">CLV72_10861</name>
</gene>
<name>A0A2T0PWY9_9ACTN</name>
<protein>
    <submittedName>
        <fullName evidence="3">Uncharacterized protein</fullName>
    </submittedName>
</protein>
<feature type="transmembrane region" description="Helical" evidence="2">
    <location>
        <begin position="30"/>
        <end position="54"/>
    </location>
</feature>
<comment type="caution">
    <text evidence="3">The sequence shown here is derived from an EMBL/GenBank/DDBJ whole genome shotgun (WGS) entry which is preliminary data.</text>
</comment>
<proteinExistence type="predicted"/>
<dbReference type="AlphaFoldDB" id="A0A2T0PWY9"/>
<dbReference type="Proteomes" id="UP000237846">
    <property type="component" value="Unassembled WGS sequence"/>
</dbReference>
<evidence type="ECO:0000313" key="4">
    <source>
        <dbReference type="Proteomes" id="UP000237846"/>
    </source>
</evidence>
<feature type="region of interest" description="Disordered" evidence="1">
    <location>
        <begin position="1"/>
        <end position="28"/>
    </location>
</feature>
<keyword evidence="2" id="KW-1133">Transmembrane helix</keyword>
<accession>A0A2T0PWY9</accession>
<keyword evidence="2" id="KW-0812">Transmembrane</keyword>
<keyword evidence="2" id="KW-0472">Membrane</keyword>
<evidence type="ECO:0000256" key="1">
    <source>
        <dbReference type="SAM" id="MobiDB-lite"/>
    </source>
</evidence>